<dbReference type="Gene3D" id="6.10.250.690">
    <property type="match status" value="1"/>
</dbReference>
<keyword evidence="1 6" id="KW-0597">Phosphoprotein</keyword>
<evidence type="ECO:0000259" key="8">
    <source>
        <dbReference type="PROSITE" id="PS50110"/>
    </source>
</evidence>
<dbReference type="Proteomes" id="UP000320735">
    <property type="component" value="Unassembled WGS sequence"/>
</dbReference>
<dbReference type="CDD" id="cd17624">
    <property type="entry name" value="REC_OmpR_PmrA-like"/>
    <property type="match status" value="1"/>
</dbReference>
<keyword evidence="11" id="KW-1185">Reference proteome</keyword>
<dbReference type="PANTHER" id="PTHR48111:SF22">
    <property type="entry name" value="REGULATOR OF RPOS"/>
    <property type="match status" value="1"/>
</dbReference>
<dbReference type="PROSITE" id="PS51755">
    <property type="entry name" value="OMPR_PHOB"/>
    <property type="match status" value="1"/>
</dbReference>
<evidence type="ECO:0000313" key="11">
    <source>
        <dbReference type="Proteomes" id="UP000320735"/>
    </source>
</evidence>
<dbReference type="InterPro" id="IPR039420">
    <property type="entry name" value="WalR-like"/>
</dbReference>
<dbReference type="InterPro" id="IPR001789">
    <property type="entry name" value="Sig_transdc_resp-reg_receiver"/>
</dbReference>
<dbReference type="Gene3D" id="1.10.10.10">
    <property type="entry name" value="Winged helix-like DNA-binding domain superfamily/Winged helix DNA-binding domain"/>
    <property type="match status" value="1"/>
</dbReference>
<gene>
    <name evidence="10" type="primary">mprA_2</name>
    <name evidence="10" type="ORF">CA54_58780</name>
</gene>
<dbReference type="InterPro" id="IPR011006">
    <property type="entry name" value="CheY-like_superfamily"/>
</dbReference>
<feature type="DNA-binding region" description="OmpR/PhoB-type" evidence="7">
    <location>
        <begin position="139"/>
        <end position="237"/>
    </location>
</feature>
<sequence length="239" mass="26411">MRFITNALSNSGNMATAHILVVEDQKNLLRSITRTLRESGFKTDGAGTIAAANRLMNARVGLIVLDLMLPDGSGLDWLGSLRASGDNTPVLILTARDTIEDRVSGLDGGADDYLVKPFALDELLARIRALLRREAQSSRTVLTWGDLNVDLTSRTALRGDKPILLQNRQLELLAYFMSHANQVVTREMIARDVWKESTATWTNVIEVQINQLQKKLERPGQPIILHTVRGQGYLLGDAP</sequence>
<keyword evidence="3" id="KW-0805">Transcription regulation</keyword>
<dbReference type="SUPFAM" id="SSF46894">
    <property type="entry name" value="C-terminal effector domain of the bipartite response regulators"/>
    <property type="match status" value="1"/>
</dbReference>
<evidence type="ECO:0000256" key="7">
    <source>
        <dbReference type="PROSITE-ProRule" id="PRU01091"/>
    </source>
</evidence>
<evidence type="ECO:0000256" key="2">
    <source>
        <dbReference type="ARBA" id="ARBA00023012"/>
    </source>
</evidence>
<dbReference type="GO" id="GO:0000156">
    <property type="term" value="F:phosphorelay response regulator activity"/>
    <property type="evidence" value="ECO:0007669"/>
    <property type="project" value="TreeGrafter"/>
</dbReference>
<evidence type="ECO:0000313" key="10">
    <source>
        <dbReference type="EMBL" id="TWU05190.1"/>
    </source>
</evidence>
<comment type="caution">
    <text evidence="10">The sequence shown here is derived from an EMBL/GenBank/DDBJ whole genome shotgun (WGS) entry which is preliminary data.</text>
</comment>
<dbReference type="GO" id="GO:0005829">
    <property type="term" value="C:cytosol"/>
    <property type="evidence" value="ECO:0007669"/>
    <property type="project" value="TreeGrafter"/>
</dbReference>
<accession>A0A5C6AZP5</accession>
<name>A0A5C6AZP5_9PLAN</name>
<reference evidence="10 11" key="1">
    <citation type="submission" date="2019-02" db="EMBL/GenBank/DDBJ databases">
        <title>Deep-cultivation of Planctomycetes and their phenomic and genomic characterization uncovers novel biology.</title>
        <authorList>
            <person name="Wiegand S."/>
            <person name="Jogler M."/>
            <person name="Boedeker C."/>
            <person name="Pinto D."/>
            <person name="Vollmers J."/>
            <person name="Rivas-Marin E."/>
            <person name="Kohn T."/>
            <person name="Peeters S.H."/>
            <person name="Heuer A."/>
            <person name="Rast P."/>
            <person name="Oberbeckmann S."/>
            <person name="Bunk B."/>
            <person name="Jeske O."/>
            <person name="Meyerdierks A."/>
            <person name="Storesund J.E."/>
            <person name="Kallscheuer N."/>
            <person name="Luecker S."/>
            <person name="Lage O.M."/>
            <person name="Pohl T."/>
            <person name="Merkel B.J."/>
            <person name="Hornburger P."/>
            <person name="Mueller R.-W."/>
            <person name="Bruemmer F."/>
            <person name="Labrenz M."/>
            <person name="Spormann A.M."/>
            <person name="Op Den Camp H."/>
            <person name="Overmann J."/>
            <person name="Amann R."/>
            <person name="Jetten M.S.M."/>
            <person name="Mascher T."/>
            <person name="Medema M.H."/>
            <person name="Devos D.P."/>
            <person name="Kaster A.-K."/>
            <person name="Ovreas L."/>
            <person name="Rohde M."/>
            <person name="Galperin M.Y."/>
            <person name="Jogler C."/>
        </authorList>
    </citation>
    <scope>NUCLEOTIDE SEQUENCE [LARGE SCALE GENOMIC DNA]</scope>
    <source>
        <strain evidence="10 11">CA54</strain>
    </source>
</reference>
<dbReference type="SUPFAM" id="SSF52172">
    <property type="entry name" value="CheY-like"/>
    <property type="match status" value="1"/>
</dbReference>
<dbReference type="GO" id="GO:0000976">
    <property type="term" value="F:transcription cis-regulatory region binding"/>
    <property type="evidence" value="ECO:0007669"/>
    <property type="project" value="TreeGrafter"/>
</dbReference>
<evidence type="ECO:0000256" key="4">
    <source>
        <dbReference type="ARBA" id="ARBA00023125"/>
    </source>
</evidence>
<evidence type="ECO:0000256" key="3">
    <source>
        <dbReference type="ARBA" id="ARBA00023015"/>
    </source>
</evidence>
<feature type="domain" description="OmpR/PhoB-type" evidence="9">
    <location>
        <begin position="139"/>
        <end position="237"/>
    </location>
</feature>
<evidence type="ECO:0000256" key="5">
    <source>
        <dbReference type="ARBA" id="ARBA00023163"/>
    </source>
</evidence>
<dbReference type="PANTHER" id="PTHR48111">
    <property type="entry name" value="REGULATOR OF RPOS"/>
    <property type="match status" value="1"/>
</dbReference>
<dbReference type="EMBL" id="SJPP01000004">
    <property type="protein sequence ID" value="TWU05190.1"/>
    <property type="molecule type" value="Genomic_DNA"/>
</dbReference>
<dbReference type="InterPro" id="IPR036388">
    <property type="entry name" value="WH-like_DNA-bd_sf"/>
</dbReference>
<keyword evidence="5" id="KW-0804">Transcription</keyword>
<dbReference type="GO" id="GO:0032993">
    <property type="term" value="C:protein-DNA complex"/>
    <property type="evidence" value="ECO:0007669"/>
    <property type="project" value="TreeGrafter"/>
</dbReference>
<dbReference type="Pfam" id="PF00072">
    <property type="entry name" value="Response_reg"/>
    <property type="match status" value="1"/>
</dbReference>
<dbReference type="SMART" id="SM00862">
    <property type="entry name" value="Trans_reg_C"/>
    <property type="match status" value="1"/>
</dbReference>
<keyword evidence="2" id="KW-0902">Two-component regulatory system</keyword>
<dbReference type="AlphaFoldDB" id="A0A5C6AZP5"/>
<evidence type="ECO:0000256" key="6">
    <source>
        <dbReference type="PROSITE-ProRule" id="PRU00169"/>
    </source>
</evidence>
<dbReference type="CDD" id="cd00383">
    <property type="entry name" value="trans_reg_C"/>
    <property type="match status" value="1"/>
</dbReference>
<evidence type="ECO:0000259" key="9">
    <source>
        <dbReference type="PROSITE" id="PS51755"/>
    </source>
</evidence>
<protein>
    <submittedName>
        <fullName evidence="10">Response regulator MprA</fullName>
    </submittedName>
</protein>
<evidence type="ECO:0000256" key="1">
    <source>
        <dbReference type="ARBA" id="ARBA00022553"/>
    </source>
</evidence>
<dbReference type="Pfam" id="PF00486">
    <property type="entry name" value="Trans_reg_C"/>
    <property type="match status" value="1"/>
</dbReference>
<dbReference type="GO" id="GO:0006355">
    <property type="term" value="P:regulation of DNA-templated transcription"/>
    <property type="evidence" value="ECO:0007669"/>
    <property type="project" value="InterPro"/>
</dbReference>
<dbReference type="PROSITE" id="PS50110">
    <property type="entry name" value="RESPONSE_REGULATORY"/>
    <property type="match status" value="1"/>
</dbReference>
<dbReference type="Gene3D" id="3.40.50.2300">
    <property type="match status" value="1"/>
</dbReference>
<keyword evidence="4 7" id="KW-0238">DNA-binding</keyword>
<feature type="modified residue" description="4-aspartylphosphate" evidence="6">
    <location>
        <position position="66"/>
    </location>
</feature>
<dbReference type="InterPro" id="IPR016032">
    <property type="entry name" value="Sig_transdc_resp-reg_C-effctor"/>
</dbReference>
<feature type="domain" description="Response regulatory" evidence="8">
    <location>
        <begin position="18"/>
        <end position="131"/>
    </location>
</feature>
<dbReference type="SMART" id="SM00448">
    <property type="entry name" value="REC"/>
    <property type="match status" value="1"/>
</dbReference>
<proteinExistence type="predicted"/>
<organism evidence="10 11">
    <name type="scientific">Symmachiella macrocystis</name>
    <dbReference type="NCBI Taxonomy" id="2527985"/>
    <lineage>
        <taxon>Bacteria</taxon>
        <taxon>Pseudomonadati</taxon>
        <taxon>Planctomycetota</taxon>
        <taxon>Planctomycetia</taxon>
        <taxon>Planctomycetales</taxon>
        <taxon>Planctomycetaceae</taxon>
        <taxon>Symmachiella</taxon>
    </lineage>
</organism>
<dbReference type="InterPro" id="IPR001867">
    <property type="entry name" value="OmpR/PhoB-type_DNA-bd"/>
</dbReference>